<dbReference type="EMBL" id="JBALHR010000002">
    <property type="protein sequence ID" value="MEH7827373.1"/>
    <property type="molecule type" value="Genomic_DNA"/>
</dbReference>
<keyword evidence="7" id="KW-1185">Reference proteome</keyword>
<dbReference type="PANTHER" id="PTHR33337:SF40">
    <property type="entry name" value="CENP-V_GFA DOMAIN-CONTAINING PROTEIN-RELATED"/>
    <property type="match status" value="1"/>
</dbReference>
<dbReference type="PANTHER" id="PTHR33337">
    <property type="entry name" value="GFA DOMAIN-CONTAINING PROTEIN"/>
    <property type="match status" value="1"/>
</dbReference>
<evidence type="ECO:0000313" key="7">
    <source>
        <dbReference type="Proteomes" id="UP001431963"/>
    </source>
</evidence>
<dbReference type="RefSeq" id="WP_335420107.1">
    <property type="nucleotide sequence ID" value="NZ_JBALHR010000002.1"/>
</dbReference>
<keyword evidence="2" id="KW-0479">Metal-binding</keyword>
<dbReference type="Pfam" id="PF04828">
    <property type="entry name" value="GFA"/>
    <property type="match status" value="1"/>
</dbReference>
<comment type="caution">
    <text evidence="6">The sequence shown here is derived from an EMBL/GenBank/DDBJ whole genome shotgun (WGS) entry which is preliminary data.</text>
</comment>
<sequence>MHRTGGCACGAIRFTITAPPLGTGACHCRQCQKMSGGGANYVALVPKEALRIDSGIPRYHRSSGDSGAEVARAFCADCGTPLWSEPAHEPFLPVKIGAFDEAGDLAPRLHIYTASAPDWHLMGEGLPRFYKMPSRP</sequence>
<name>A0ABU8BRQ1_9RHOB</name>
<dbReference type="PROSITE" id="PS51891">
    <property type="entry name" value="CENP_V_GFA"/>
    <property type="match status" value="1"/>
</dbReference>
<keyword evidence="4" id="KW-0456">Lyase</keyword>
<keyword evidence="3" id="KW-0862">Zinc</keyword>
<evidence type="ECO:0000256" key="3">
    <source>
        <dbReference type="ARBA" id="ARBA00022833"/>
    </source>
</evidence>
<dbReference type="PROSITE" id="PS51257">
    <property type="entry name" value="PROKAR_LIPOPROTEIN"/>
    <property type="match status" value="1"/>
</dbReference>
<comment type="similarity">
    <text evidence="1">Belongs to the Gfa family.</text>
</comment>
<dbReference type="Proteomes" id="UP001431963">
    <property type="component" value="Unassembled WGS sequence"/>
</dbReference>
<reference evidence="6" key="1">
    <citation type="submission" date="2024-02" db="EMBL/GenBank/DDBJ databases">
        <title>Genome sequences of strain Gemmobacter sp. JM10B15.</title>
        <authorList>
            <person name="Zhang M."/>
        </authorList>
    </citation>
    <scope>NUCLEOTIDE SEQUENCE</scope>
    <source>
        <strain evidence="6">JM10B15</strain>
    </source>
</reference>
<dbReference type="Gene3D" id="3.90.1590.10">
    <property type="entry name" value="glutathione-dependent formaldehyde- activating enzyme (gfa)"/>
    <property type="match status" value="1"/>
</dbReference>
<protein>
    <submittedName>
        <fullName evidence="6">GFA family protein</fullName>
    </submittedName>
</protein>
<evidence type="ECO:0000256" key="2">
    <source>
        <dbReference type="ARBA" id="ARBA00022723"/>
    </source>
</evidence>
<dbReference type="SUPFAM" id="SSF51316">
    <property type="entry name" value="Mss4-like"/>
    <property type="match status" value="1"/>
</dbReference>
<evidence type="ECO:0000256" key="1">
    <source>
        <dbReference type="ARBA" id="ARBA00005495"/>
    </source>
</evidence>
<proteinExistence type="inferred from homology"/>
<feature type="domain" description="CENP-V/GFA" evidence="5">
    <location>
        <begin position="3"/>
        <end position="120"/>
    </location>
</feature>
<evidence type="ECO:0000256" key="4">
    <source>
        <dbReference type="ARBA" id="ARBA00023239"/>
    </source>
</evidence>
<organism evidence="6 7">
    <name type="scientific">Gemmobacter denitrificans</name>
    <dbReference type="NCBI Taxonomy" id="3123040"/>
    <lineage>
        <taxon>Bacteria</taxon>
        <taxon>Pseudomonadati</taxon>
        <taxon>Pseudomonadota</taxon>
        <taxon>Alphaproteobacteria</taxon>
        <taxon>Rhodobacterales</taxon>
        <taxon>Paracoccaceae</taxon>
        <taxon>Gemmobacter</taxon>
    </lineage>
</organism>
<dbReference type="InterPro" id="IPR011057">
    <property type="entry name" value="Mss4-like_sf"/>
</dbReference>
<evidence type="ECO:0000259" key="5">
    <source>
        <dbReference type="PROSITE" id="PS51891"/>
    </source>
</evidence>
<accession>A0ABU8BRQ1</accession>
<dbReference type="InterPro" id="IPR006913">
    <property type="entry name" value="CENP-V/GFA"/>
</dbReference>
<evidence type="ECO:0000313" key="6">
    <source>
        <dbReference type="EMBL" id="MEH7827373.1"/>
    </source>
</evidence>
<gene>
    <name evidence="6" type="ORF">V6590_04365</name>
</gene>